<reference evidence="1 2" key="1">
    <citation type="submission" date="2018-10" db="EMBL/GenBank/DDBJ databases">
        <title>Phylogenomics of Brevibacillus.</title>
        <authorList>
            <person name="Dunlap C."/>
        </authorList>
    </citation>
    <scope>NUCLEOTIDE SEQUENCE [LARGE SCALE GENOMIC DNA]</scope>
    <source>
        <strain evidence="1 2">JCM 15716</strain>
    </source>
</reference>
<organism evidence="1 2">
    <name type="scientific">Brevibacillus fluminis</name>
    <dbReference type="NCBI Taxonomy" id="511487"/>
    <lineage>
        <taxon>Bacteria</taxon>
        <taxon>Bacillati</taxon>
        <taxon>Bacillota</taxon>
        <taxon>Bacilli</taxon>
        <taxon>Bacillales</taxon>
        <taxon>Paenibacillaceae</taxon>
        <taxon>Brevibacillus</taxon>
    </lineage>
</organism>
<accession>A0A3M8CSS5</accession>
<keyword evidence="2" id="KW-1185">Reference proteome</keyword>
<dbReference type="InterPro" id="IPR009297">
    <property type="entry name" value="DUF952"/>
</dbReference>
<evidence type="ECO:0000313" key="2">
    <source>
        <dbReference type="Proteomes" id="UP000271031"/>
    </source>
</evidence>
<dbReference type="OrthoDB" id="5638018at2"/>
<dbReference type="Pfam" id="PF06108">
    <property type="entry name" value="DUF952"/>
    <property type="match status" value="1"/>
</dbReference>
<name>A0A3M8CSS5_9BACL</name>
<dbReference type="EMBL" id="RHHQ01000031">
    <property type="protein sequence ID" value="RNB78764.1"/>
    <property type="molecule type" value="Genomic_DNA"/>
</dbReference>
<dbReference type="AlphaFoldDB" id="A0A3M8CSS5"/>
<dbReference type="Gene3D" id="3.20.170.20">
    <property type="entry name" value="Protein of unknown function DUF952"/>
    <property type="match status" value="1"/>
</dbReference>
<evidence type="ECO:0000313" key="1">
    <source>
        <dbReference type="EMBL" id="RNB78764.1"/>
    </source>
</evidence>
<proteinExistence type="predicted"/>
<dbReference type="RefSeq" id="WP_122921659.1">
    <property type="nucleotide sequence ID" value="NZ_RHHQ01000031.1"/>
</dbReference>
<dbReference type="PANTHER" id="PTHR34129:SF1">
    <property type="entry name" value="DUF952 DOMAIN-CONTAINING PROTEIN"/>
    <property type="match status" value="1"/>
</dbReference>
<dbReference type="SUPFAM" id="SSF56399">
    <property type="entry name" value="ADP-ribosylation"/>
    <property type="match status" value="1"/>
</dbReference>
<dbReference type="PANTHER" id="PTHR34129">
    <property type="entry name" value="BLR1139 PROTEIN"/>
    <property type="match status" value="1"/>
</dbReference>
<gene>
    <name evidence="1" type="ORF">EDM56_30285</name>
</gene>
<protein>
    <submittedName>
        <fullName evidence="1">DUF952 domain-containing protein</fullName>
    </submittedName>
</protein>
<sequence length="113" mass="12869">METIYCLVPETYWEGYADKGEYVSRTYEAEGFIHATKGDELLVKVANRVYPAFAEGLLVLEIDESKIKAKLLYEEASDGLMYPHIYGPLNTDAIVAVRRMTRETGSWQLGERL</sequence>
<dbReference type="Proteomes" id="UP000271031">
    <property type="component" value="Unassembled WGS sequence"/>
</dbReference>
<comment type="caution">
    <text evidence="1">The sequence shown here is derived from an EMBL/GenBank/DDBJ whole genome shotgun (WGS) entry which is preliminary data.</text>
</comment>